<feature type="region of interest" description="Disordered" evidence="1">
    <location>
        <begin position="64"/>
        <end position="87"/>
    </location>
</feature>
<comment type="caution">
    <text evidence="2">The sequence shown here is derived from an EMBL/GenBank/DDBJ whole genome shotgun (WGS) entry which is preliminary data.</text>
</comment>
<reference evidence="2 3" key="1">
    <citation type="submission" date="2019-12" db="EMBL/GenBank/DDBJ databases">
        <title>Comparative genomics gives insights into the taxonomy of the Azoarcus-Aromatoleum group and reveals separate origins of nif in the plant-associated Azoarcus and non-plant-associated Aromatoleum sub-groups.</title>
        <authorList>
            <person name="Lafos M."/>
            <person name="Maluk M."/>
            <person name="Batista M."/>
            <person name="Junghare M."/>
            <person name="Carmona M."/>
            <person name="Faoro H."/>
            <person name="Cruz L.M."/>
            <person name="Battistoni F."/>
            <person name="De Souza E."/>
            <person name="Pedrosa F."/>
            <person name="Chen W.-M."/>
            <person name="Poole P.S."/>
            <person name="Dixon R.A."/>
            <person name="James E.K."/>
        </authorList>
    </citation>
    <scope>NUCLEOTIDE SEQUENCE [LARGE SCALE GENOMIC DNA]</scope>
    <source>
        <strain evidence="2 3">Td21</strain>
    </source>
</reference>
<dbReference type="Gene3D" id="2.60.40.4150">
    <property type="entry name" value="Type VI secretion system, lipoprotein SciN"/>
    <property type="match status" value="1"/>
</dbReference>
<dbReference type="InterPro" id="IPR017734">
    <property type="entry name" value="T6SS_SciN"/>
</dbReference>
<name>A0ABX1PYV9_9RHOO</name>
<dbReference type="NCBIfam" id="TIGR03352">
    <property type="entry name" value="VI_chp_3"/>
    <property type="match status" value="1"/>
</dbReference>
<keyword evidence="3" id="KW-1185">Reference proteome</keyword>
<dbReference type="PANTHER" id="PTHR37625">
    <property type="entry name" value="OUTER MEMBRANE LIPOPROTEIN-RELATED"/>
    <property type="match status" value="1"/>
</dbReference>
<sequence>MALFFMLLSRTGPFTETTAGRLARFGSAALILSLAASGAGCASASALRIAGTVAGVAMEAAGLRKTEDRPDPDAPRPLAMTLSTGPATNATASGAPLALVVRIYQLRSDTAFARLTYGQASDPDAERDALQNDLVAVREMTLLPSRTYRFEEQVPGRVKVIGVVAQFHKPAANRWKLAFDRDASQKTGIAIGFHTCAMTAGTGELSSPAMAASSRALSGVRCI</sequence>
<evidence type="ECO:0000313" key="2">
    <source>
        <dbReference type="EMBL" id="NMG44318.1"/>
    </source>
</evidence>
<dbReference type="PANTHER" id="PTHR37625:SF4">
    <property type="entry name" value="OUTER MEMBRANE LIPOPROTEIN"/>
    <property type="match status" value="1"/>
</dbReference>
<dbReference type="Pfam" id="PF12790">
    <property type="entry name" value="T6SS-SciN"/>
    <property type="match status" value="1"/>
</dbReference>
<evidence type="ECO:0000313" key="3">
    <source>
        <dbReference type="Proteomes" id="UP000623795"/>
    </source>
</evidence>
<protein>
    <submittedName>
        <fullName evidence="2">Type VI secretion system lipoprotein TssJ</fullName>
    </submittedName>
</protein>
<accession>A0ABX1PYV9</accession>
<evidence type="ECO:0000256" key="1">
    <source>
        <dbReference type="SAM" id="MobiDB-lite"/>
    </source>
</evidence>
<dbReference type="InterPro" id="IPR038706">
    <property type="entry name" value="Type_VI_SciN-like_sf"/>
</dbReference>
<dbReference type="EMBL" id="WTVN01000015">
    <property type="protein sequence ID" value="NMG44318.1"/>
    <property type="molecule type" value="Genomic_DNA"/>
</dbReference>
<gene>
    <name evidence="2" type="primary">tssJ</name>
    <name evidence="2" type="ORF">GPA22_11325</name>
</gene>
<feature type="compositionally biased region" description="Basic and acidic residues" evidence="1">
    <location>
        <begin position="64"/>
        <end position="74"/>
    </location>
</feature>
<dbReference type="Proteomes" id="UP000623795">
    <property type="component" value="Unassembled WGS sequence"/>
</dbReference>
<proteinExistence type="predicted"/>
<keyword evidence="2" id="KW-0449">Lipoprotein</keyword>
<organism evidence="2 3">
    <name type="scientific">Aromatoleum toluvorans</name>
    <dbReference type="NCBI Taxonomy" id="92002"/>
    <lineage>
        <taxon>Bacteria</taxon>
        <taxon>Pseudomonadati</taxon>
        <taxon>Pseudomonadota</taxon>
        <taxon>Betaproteobacteria</taxon>
        <taxon>Rhodocyclales</taxon>
        <taxon>Rhodocyclaceae</taxon>
        <taxon>Aromatoleum</taxon>
    </lineage>
</organism>